<dbReference type="NCBIfam" id="TIGR02241">
    <property type="entry name" value="conserved hypothetical phage tail region protein"/>
    <property type="match status" value="1"/>
</dbReference>
<reference evidence="1 2" key="1">
    <citation type="submission" date="2024-07" db="EMBL/GenBank/DDBJ databases">
        <title>Luteimonas salilacus sp. nov., isolated from the shore soil of Salt Lake in Tibet of China.</title>
        <authorList>
            <person name="Zhang X."/>
            <person name="Li A."/>
        </authorList>
    </citation>
    <scope>NUCLEOTIDE SEQUENCE [LARGE SCALE GENOMIC DNA]</scope>
    <source>
        <strain evidence="1 2">B3-2-R+30</strain>
    </source>
</reference>
<dbReference type="Pfam" id="PF06841">
    <property type="entry name" value="Phage_T4_gp19"/>
    <property type="match status" value="1"/>
</dbReference>
<keyword evidence="2" id="KW-1185">Reference proteome</keyword>
<name>A0ABV4HPD7_9GAMM</name>
<organism evidence="1 2">
    <name type="scientific">Luteimonas salinilitoris</name>
    <dbReference type="NCBI Taxonomy" id="3237697"/>
    <lineage>
        <taxon>Bacteria</taxon>
        <taxon>Pseudomonadati</taxon>
        <taxon>Pseudomonadota</taxon>
        <taxon>Gammaproteobacteria</taxon>
        <taxon>Lysobacterales</taxon>
        <taxon>Lysobacteraceae</taxon>
        <taxon>Luteimonas</taxon>
    </lineage>
</organism>
<proteinExistence type="predicted"/>
<dbReference type="RefSeq" id="WP_370563921.1">
    <property type="nucleotide sequence ID" value="NZ_JBFWIB010000005.1"/>
</dbReference>
<dbReference type="EMBL" id="JBFWIC010000008">
    <property type="protein sequence ID" value="MEZ0474600.1"/>
    <property type="molecule type" value="Genomic_DNA"/>
</dbReference>
<comment type="caution">
    <text evidence="1">The sequence shown here is derived from an EMBL/GenBank/DDBJ whole genome shotgun (WGS) entry which is preliminary data.</text>
</comment>
<dbReference type="InterPro" id="IPR010667">
    <property type="entry name" value="Phage_T4_Gp19"/>
</dbReference>
<gene>
    <name evidence="1" type="ORF">AB6713_08205</name>
</gene>
<dbReference type="PANTHER" id="PTHR38009">
    <property type="entry name" value="CONSERVED HYPOTHETICAL PHAGE TAIL PROTEIN"/>
    <property type="match status" value="1"/>
</dbReference>
<evidence type="ECO:0000313" key="1">
    <source>
        <dbReference type="EMBL" id="MEZ0474600.1"/>
    </source>
</evidence>
<dbReference type="InterPro" id="IPR011747">
    <property type="entry name" value="CHP02241"/>
</dbReference>
<dbReference type="PANTHER" id="PTHR38009:SF1">
    <property type="entry name" value="CONSERVED HYPOTHETICAL PHAGE TAIL PROTEIN"/>
    <property type="match status" value="1"/>
</dbReference>
<sequence length="181" mass="19980">MPIGLNAALAVAKEQLGVRLDPHLGNNFFVEVDGLLVGSFSTVRGLQSDVKLTEHDEGGVNGYRHQFPGQVSYPRLVLARGVTELDTMYSWYARVCRGEFERRDVTVMLLDRRRVPVMWWNVKAALPVKWVGPDFDASRSTQVAVESVELVHRGIVKPLLSRGASAAHALGEGINTVVESQ</sequence>
<dbReference type="Proteomes" id="UP001566331">
    <property type="component" value="Unassembled WGS sequence"/>
</dbReference>
<accession>A0ABV4HPD7</accession>
<protein>
    <submittedName>
        <fullName evidence="1">Phage tail protein</fullName>
    </submittedName>
</protein>
<evidence type="ECO:0000313" key="2">
    <source>
        <dbReference type="Proteomes" id="UP001566331"/>
    </source>
</evidence>